<dbReference type="Proteomes" id="UP000010473">
    <property type="component" value="Chromosome"/>
</dbReference>
<keyword evidence="3" id="KW-1185">Reference proteome</keyword>
<proteinExistence type="inferred from homology"/>
<dbReference type="EMBL" id="CP003653">
    <property type="protein sequence ID" value="AFZ34339.1"/>
    <property type="molecule type" value="Genomic_DNA"/>
</dbReference>
<dbReference type="AlphaFoldDB" id="K9XQH5"/>
<dbReference type="OrthoDB" id="425005at2"/>
<accession>K9XQH5</accession>
<reference evidence="3" key="1">
    <citation type="journal article" date="2013" name="Proc. Natl. Acad. Sci. U.S.A.">
        <title>Improving the coverage of the cyanobacterial phylum using diversity-driven genome sequencing.</title>
        <authorList>
            <person name="Shih P.M."/>
            <person name="Wu D."/>
            <person name="Latifi A."/>
            <person name="Axen S.D."/>
            <person name="Fewer D.P."/>
            <person name="Talla E."/>
            <person name="Calteau A."/>
            <person name="Cai F."/>
            <person name="Tandeau de Marsac N."/>
            <person name="Rippka R."/>
            <person name="Herdman M."/>
            <person name="Sivonen K."/>
            <person name="Coursin T."/>
            <person name="Laurent T."/>
            <person name="Goodwin L."/>
            <person name="Nolan M."/>
            <person name="Davenport K.W."/>
            <person name="Han C.S."/>
            <person name="Rubin E.M."/>
            <person name="Eisen J.A."/>
            <person name="Woyke T."/>
            <person name="Gugger M."/>
            <person name="Kerfeld C.A."/>
        </authorList>
    </citation>
    <scope>NUCLEOTIDE SEQUENCE [LARGE SCALE GENOMIC DNA]</scope>
    <source>
        <strain evidence="3">ATCC 29371 / PCC 7437</strain>
    </source>
</reference>
<dbReference type="PROSITE" id="PS51257">
    <property type="entry name" value="PROKAR_LIPOPROTEIN"/>
    <property type="match status" value="1"/>
</dbReference>
<dbReference type="PANTHER" id="PTHR36842">
    <property type="entry name" value="PROTEIN TOLB HOMOLOG"/>
    <property type="match status" value="1"/>
</dbReference>
<protein>
    <submittedName>
        <fullName evidence="2">WD40-like beta Propeller containing protein</fullName>
    </submittedName>
</protein>
<evidence type="ECO:0000313" key="2">
    <source>
        <dbReference type="EMBL" id="AFZ34339.1"/>
    </source>
</evidence>
<evidence type="ECO:0000256" key="1">
    <source>
        <dbReference type="ARBA" id="ARBA00009820"/>
    </source>
</evidence>
<dbReference type="SUPFAM" id="SSF82171">
    <property type="entry name" value="DPP6 N-terminal domain-like"/>
    <property type="match status" value="1"/>
</dbReference>
<dbReference type="InterPro" id="IPR011659">
    <property type="entry name" value="WD40"/>
</dbReference>
<dbReference type="HOGENOM" id="CLU_101699_0_0_3"/>
<dbReference type="eggNOG" id="COG0823">
    <property type="taxonomic scope" value="Bacteria"/>
</dbReference>
<comment type="similarity">
    <text evidence="1">Belongs to the TolB family.</text>
</comment>
<dbReference type="RefSeq" id="WP_015192012.1">
    <property type="nucleotide sequence ID" value="NC_019748.1"/>
</dbReference>
<dbReference type="STRING" id="111780.Sta7437_0748"/>
<dbReference type="KEGG" id="scs:Sta7437_0748"/>
<evidence type="ECO:0000313" key="3">
    <source>
        <dbReference type="Proteomes" id="UP000010473"/>
    </source>
</evidence>
<gene>
    <name evidence="2" type="ordered locus">Sta7437_0748</name>
</gene>
<dbReference type="PATRIC" id="fig|111780.3.peg.780"/>
<sequence length="204" mass="23068">MRWYRKLKQQIVIVTVLGIGITIGLGSCNQANYITPPTQNLGATLNTTATEQEPHFSYDGRYLVFESDRYAPWLPSDRNSQRSIYLYDLQSRRLISLPGLNQQGSMQFQADISADGRYIVYVSEQLGKPDIFLYDRFALKSEHITRNFLGEVRNPTISGNGRFIAFEGNRSGQWDIEIYDRGLGTELSLPTSVPNNSAPPQPNN</sequence>
<dbReference type="PANTHER" id="PTHR36842:SF2">
    <property type="entry name" value="SLR0505 PROTEIN"/>
    <property type="match status" value="1"/>
</dbReference>
<organism evidence="2 3">
    <name type="scientific">Stanieria cyanosphaera (strain ATCC 29371 / PCC 7437)</name>
    <dbReference type="NCBI Taxonomy" id="111780"/>
    <lineage>
        <taxon>Bacteria</taxon>
        <taxon>Bacillati</taxon>
        <taxon>Cyanobacteriota</taxon>
        <taxon>Cyanophyceae</taxon>
        <taxon>Pleurocapsales</taxon>
        <taxon>Dermocarpellaceae</taxon>
        <taxon>Stanieria</taxon>
    </lineage>
</organism>
<dbReference type="Gene3D" id="2.120.10.30">
    <property type="entry name" value="TolB, C-terminal domain"/>
    <property type="match status" value="1"/>
</dbReference>
<dbReference type="InterPro" id="IPR011042">
    <property type="entry name" value="6-blade_b-propeller_TolB-like"/>
</dbReference>
<name>K9XQH5_STAC7</name>
<dbReference type="Pfam" id="PF07676">
    <property type="entry name" value="PD40"/>
    <property type="match status" value="3"/>
</dbReference>